<name>A0ABS4DMP7_9GAMM</name>
<protein>
    <submittedName>
        <fullName evidence="1">Uncharacterized protein</fullName>
    </submittedName>
</protein>
<sequence length="62" mass="6871">MNLLRDVSWLRLWRRLAIDRRRVTRPVYTVTVPAPLAAAGVTGGHHPVVVTQAVPLPHVVKG</sequence>
<evidence type="ECO:0000313" key="2">
    <source>
        <dbReference type="Proteomes" id="UP000823790"/>
    </source>
</evidence>
<proteinExistence type="predicted"/>
<evidence type="ECO:0000313" key="1">
    <source>
        <dbReference type="EMBL" id="MBP1474339.1"/>
    </source>
</evidence>
<gene>
    <name evidence="1" type="ORF">J7I44_08505</name>
</gene>
<dbReference type="EMBL" id="JAGJRS010000017">
    <property type="protein sequence ID" value="MBP1474339.1"/>
    <property type="molecule type" value="Genomic_DNA"/>
</dbReference>
<dbReference type="Proteomes" id="UP000823790">
    <property type="component" value="Unassembled WGS sequence"/>
</dbReference>
<keyword evidence="2" id="KW-1185">Reference proteome</keyword>
<reference evidence="1 2" key="1">
    <citation type="submission" date="2021-04" db="EMBL/GenBank/DDBJ databases">
        <authorList>
            <person name="Huq M.A."/>
        </authorList>
    </citation>
    <scope>NUCLEOTIDE SEQUENCE [LARGE SCALE GENOMIC DNA]</scope>
    <source>
        <strain evidence="1 2">MAH-13</strain>
    </source>
</reference>
<dbReference type="RefSeq" id="WP_209618925.1">
    <property type="nucleotide sequence ID" value="NZ_JAGJRS010000017.1"/>
</dbReference>
<comment type="caution">
    <text evidence="1">The sequence shown here is derived from an EMBL/GenBank/DDBJ whole genome shotgun (WGS) entry which is preliminary data.</text>
</comment>
<organism evidence="1 2">
    <name type="scientific">Frateuria flava</name>
    <dbReference type="NCBI Taxonomy" id="2821489"/>
    <lineage>
        <taxon>Bacteria</taxon>
        <taxon>Pseudomonadati</taxon>
        <taxon>Pseudomonadota</taxon>
        <taxon>Gammaproteobacteria</taxon>
        <taxon>Lysobacterales</taxon>
        <taxon>Rhodanobacteraceae</taxon>
        <taxon>Frateuria</taxon>
    </lineage>
</organism>
<accession>A0ABS4DMP7</accession>